<evidence type="ECO:0000313" key="1">
    <source>
        <dbReference type="EMBL" id="MDO6422594.1"/>
    </source>
</evidence>
<accession>A0AAW7X4X8</accession>
<sequence length="202" mass="23053">MIPSKKGWGSLLCASRVWDFYGPLFAGKVATITLALTINSPKELKSDVSFFHPRSLEKLIGDYLSFRYEDEVDYNGQRWLAPTDWQPLSIKQSQAAKFRAVSNYQANYYDRYLVTPISDAQLLVLSFNLSWNNVNPSNPNRNESHDISNMEQLCDDIMDSLEVKLSAKALEQQQAALHGLEDTSLVSDYPPLKWEQKKELTL</sequence>
<protein>
    <submittedName>
        <fullName evidence="1">Uncharacterized protein</fullName>
    </submittedName>
</protein>
<organism evidence="1 2">
    <name type="scientific">Saccharophagus degradans</name>
    <dbReference type="NCBI Taxonomy" id="86304"/>
    <lineage>
        <taxon>Bacteria</taxon>
        <taxon>Pseudomonadati</taxon>
        <taxon>Pseudomonadota</taxon>
        <taxon>Gammaproteobacteria</taxon>
        <taxon>Cellvibrionales</taxon>
        <taxon>Cellvibrionaceae</taxon>
        <taxon>Saccharophagus</taxon>
    </lineage>
</organism>
<proteinExistence type="predicted"/>
<comment type="caution">
    <text evidence="1">The sequence shown here is derived from an EMBL/GenBank/DDBJ whole genome shotgun (WGS) entry which is preliminary data.</text>
</comment>
<gene>
    <name evidence="1" type="ORF">Q4521_08925</name>
</gene>
<evidence type="ECO:0000313" key="2">
    <source>
        <dbReference type="Proteomes" id="UP001169760"/>
    </source>
</evidence>
<dbReference type="EMBL" id="JAUOPB010000006">
    <property type="protein sequence ID" value="MDO6422594.1"/>
    <property type="molecule type" value="Genomic_DNA"/>
</dbReference>
<dbReference type="Proteomes" id="UP001169760">
    <property type="component" value="Unassembled WGS sequence"/>
</dbReference>
<dbReference type="RefSeq" id="WP_303492553.1">
    <property type="nucleotide sequence ID" value="NZ_JAUOPB010000006.1"/>
</dbReference>
<dbReference type="AlphaFoldDB" id="A0AAW7X4X8"/>
<name>A0AAW7X4X8_9GAMM</name>
<reference evidence="1" key="1">
    <citation type="submission" date="2023-07" db="EMBL/GenBank/DDBJ databases">
        <title>Genome content predicts the carbon catabolic preferences of heterotrophic bacteria.</title>
        <authorList>
            <person name="Gralka M."/>
        </authorList>
    </citation>
    <scope>NUCLEOTIDE SEQUENCE</scope>
    <source>
        <strain evidence="1">I3M17_2</strain>
    </source>
</reference>